<keyword evidence="3" id="KW-0677">Repeat</keyword>
<accession>A0A8J5C6Y5</accession>
<sequence length="937" mass="106949">MDWITVLNGLGLPELVKKVVEILLTMAYSDVSRLQGLEDEIDKLRWTHKQIRYFVIDAEERRDIEDESVLRELKTVGFDADDLLDSFQTLIDVFKHTKEAPSRKRKRSWYCIPIPSLSINTGLVWPYIISTETAKIQSRLDKINENQRNLRLMPSYGRQQNEGSKRAVFFPAVASLPVSRIIGRDKEFDFILAAMKADSDLPLRVIAIYGFAGIGKTALAQWVFDHFSENDREEVSPNPSRSLSSAKRHFEMTIWVSLLKGRDTAMATKHVIEGIIGKICKLPNLNHLQDRLKKFVKGKKFLLVLDDVRVEDFKFWDNLQRPLLEGAKGSSVLITTQNGEVSRHMANMPLLHLKGLERDDCQKLFNALAFREAKENVDQLKDIGEQIVRRCQGSPLAAISLGKILGSETTVDNWEIALNEMLALEVSPNSGIGPLLSSFMASYHQMNYQLKQCFTYCSIFPDNFEFDKDQLIRMWIAEGLIEQNGRQPPETIGSELFKYLMWMSFFERSIKCSDGTICKYTMPNLIHDLARLLSKHELMVMKDNGLNFSSGQFRYALLHQKHAPIVFEKIYHQVHLRALKLCNESKIDVVGIPKDLFDKLKYLRVLDLTNSGIEKLPDSVGKLVHLRYLSLSETNIKKLPESVEDLYNLQTLELNFCSNLSSLPEGTSKLVNLRHLGLHLDWEQINDLRRMPTGIDRLTSLMTLSRFTVTNVDGVGCNLKELKNLDLRGELCICKLENVTNASDASEANLGEKWIDKLMLRWSGATYNVQPGANISNVQQDVNICKEVAERLQPYKYLKCVWILNYPGSKFPNWLENSDFPSLETVTLSCSGECESLSSLGQLPKLKHLHIEGMKRLRNLKNMMKGFLSLETLTIKDMPDLNMLCKFKGNFPKLLNIVVSQCPNLPCRRPKDLPRRIKYLIIIPQSTDNVNGNDVSS</sequence>
<dbReference type="Pfam" id="PF00931">
    <property type="entry name" value="NB-ARC"/>
    <property type="match status" value="1"/>
</dbReference>
<evidence type="ECO:0000256" key="6">
    <source>
        <dbReference type="ARBA" id="ARBA00022840"/>
    </source>
</evidence>
<comment type="similarity">
    <text evidence="1">Belongs to the disease resistance NB-LRR family.</text>
</comment>
<evidence type="ECO:0000256" key="2">
    <source>
        <dbReference type="ARBA" id="ARBA00022614"/>
    </source>
</evidence>
<reference evidence="11 12" key="1">
    <citation type="submission" date="2020-08" db="EMBL/GenBank/DDBJ databases">
        <title>Plant Genome Project.</title>
        <authorList>
            <person name="Zhang R.-G."/>
        </authorList>
    </citation>
    <scope>NUCLEOTIDE SEQUENCE [LARGE SCALE GENOMIC DNA]</scope>
    <source>
        <tissue evidence="11">Rhizome</tissue>
    </source>
</reference>
<dbReference type="InterPro" id="IPR056789">
    <property type="entry name" value="LRR_R13L1-DRL21"/>
</dbReference>
<organism evidence="11 12">
    <name type="scientific">Zingiber officinale</name>
    <name type="common">Ginger</name>
    <name type="synonym">Amomum zingiber</name>
    <dbReference type="NCBI Taxonomy" id="94328"/>
    <lineage>
        <taxon>Eukaryota</taxon>
        <taxon>Viridiplantae</taxon>
        <taxon>Streptophyta</taxon>
        <taxon>Embryophyta</taxon>
        <taxon>Tracheophyta</taxon>
        <taxon>Spermatophyta</taxon>
        <taxon>Magnoliopsida</taxon>
        <taxon>Liliopsida</taxon>
        <taxon>Zingiberales</taxon>
        <taxon>Zingiberaceae</taxon>
        <taxon>Zingiber</taxon>
    </lineage>
</organism>
<dbReference type="AlphaFoldDB" id="A0A8J5C6Y5"/>
<feature type="domain" description="Disease resistance N-terminal" evidence="8">
    <location>
        <begin position="16"/>
        <end position="95"/>
    </location>
</feature>
<evidence type="ECO:0000313" key="11">
    <source>
        <dbReference type="EMBL" id="KAG6473662.1"/>
    </source>
</evidence>
<feature type="domain" description="Disease resistance protein winged helix" evidence="9">
    <location>
        <begin position="459"/>
        <end position="530"/>
    </location>
</feature>
<keyword evidence="5" id="KW-0611">Plant defense</keyword>
<gene>
    <name evidence="11" type="ORF">ZIOFF_067579</name>
</gene>
<dbReference type="Proteomes" id="UP000734854">
    <property type="component" value="Unassembled WGS sequence"/>
</dbReference>
<evidence type="ECO:0000256" key="4">
    <source>
        <dbReference type="ARBA" id="ARBA00022741"/>
    </source>
</evidence>
<evidence type="ECO:0000259" key="8">
    <source>
        <dbReference type="Pfam" id="PF18052"/>
    </source>
</evidence>
<dbReference type="Pfam" id="PF13855">
    <property type="entry name" value="LRR_8"/>
    <property type="match status" value="1"/>
</dbReference>
<dbReference type="EMBL" id="JACMSC010000019">
    <property type="protein sequence ID" value="KAG6473662.1"/>
    <property type="molecule type" value="Genomic_DNA"/>
</dbReference>
<protein>
    <submittedName>
        <fullName evidence="11">Uncharacterized protein</fullName>
    </submittedName>
</protein>
<dbReference type="PANTHER" id="PTHR36766:SF40">
    <property type="entry name" value="DISEASE RESISTANCE PROTEIN RGA3"/>
    <property type="match status" value="1"/>
</dbReference>
<evidence type="ECO:0000313" key="12">
    <source>
        <dbReference type="Proteomes" id="UP000734854"/>
    </source>
</evidence>
<name>A0A8J5C6Y5_ZINOF</name>
<dbReference type="InterPro" id="IPR058922">
    <property type="entry name" value="WHD_DRP"/>
</dbReference>
<dbReference type="InterPro" id="IPR041118">
    <property type="entry name" value="Rx_N"/>
</dbReference>
<feature type="domain" description="R13L1/DRL21-like LRR repeat region" evidence="10">
    <location>
        <begin position="719"/>
        <end position="854"/>
    </location>
</feature>
<dbReference type="InterPro" id="IPR002182">
    <property type="entry name" value="NB-ARC"/>
</dbReference>
<evidence type="ECO:0000259" key="10">
    <source>
        <dbReference type="Pfam" id="PF25019"/>
    </source>
</evidence>
<evidence type="ECO:0000256" key="5">
    <source>
        <dbReference type="ARBA" id="ARBA00022821"/>
    </source>
</evidence>
<dbReference type="InterPro" id="IPR001611">
    <property type="entry name" value="Leu-rich_rpt"/>
</dbReference>
<keyword evidence="12" id="KW-1185">Reference proteome</keyword>
<keyword evidence="2" id="KW-0433">Leucine-rich repeat</keyword>
<proteinExistence type="inferred from homology"/>
<evidence type="ECO:0000256" key="3">
    <source>
        <dbReference type="ARBA" id="ARBA00022737"/>
    </source>
</evidence>
<keyword evidence="6" id="KW-0067">ATP-binding</keyword>
<dbReference type="Pfam" id="PF23559">
    <property type="entry name" value="WHD_DRP"/>
    <property type="match status" value="1"/>
</dbReference>
<evidence type="ECO:0000256" key="1">
    <source>
        <dbReference type="ARBA" id="ARBA00008894"/>
    </source>
</evidence>
<feature type="domain" description="NB-ARC" evidence="7">
    <location>
        <begin position="242"/>
        <end position="373"/>
    </location>
</feature>
<dbReference type="Pfam" id="PF25019">
    <property type="entry name" value="LRR_R13L1-DRL21"/>
    <property type="match status" value="1"/>
</dbReference>
<dbReference type="GO" id="GO:0005524">
    <property type="term" value="F:ATP binding"/>
    <property type="evidence" value="ECO:0007669"/>
    <property type="project" value="UniProtKB-KW"/>
</dbReference>
<evidence type="ECO:0000259" key="9">
    <source>
        <dbReference type="Pfam" id="PF23559"/>
    </source>
</evidence>
<comment type="caution">
    <text evidence="11">The sequence shown here is derived from an EMBL/GenBank/DDBJ whole genome shotgun (WGS) entry which is preliminary data.</text>
</comment>
<keyword evidence="4" id="KW-0547">Nucleotide-binding</keyword>
<dbReference type="Pfam" id="PF18052">
    <property type="entry name" value="Rx_N"/>
    <property type="match status" value="1"/>
</dbReference>
<dbReference type="GO" id="GO:0006952">
    <property type="term" value="P:defense response"/>
    <property type="evidence" value="ECO:0007669"/>
    <property type="project" value="UniProtKB-KW"/>
</dbReference>
<dbReference type="GO" id="GO:0043531">
    <property type="term" value="F:ADP binding"/>
    <property type="evidence" value="ECO:0007669"/>
    <property type="project" value="InterPro"/>
</dbReference>
<dbReference type="PANTHER" id="PTHR36766">
    <property type="entry name" value="PLANT BROAD-SPECTRUM MILDEW RESISTANCE PROTEIN RPW8"/>
    <property type="match status" value="1"/>
</dbReference>
<dbReference type="OrthoDB" id="2973320at2759"/>
<evidence type="ECO:0000259" key="7">
    <source>
        <dbReference type="Pfam" id="PF00931"/>
    </source>
</evidence>